<keyword evidence="2" id="KW-1185">Reference proteome</keyword>
<evidence type="ECO:0000313" key="2">
    <source>
        <dbReference type="Proteomes" id="UP000292052"/>
    </source>
</evidence>
<name>A0A482VGI5_ASBVE</name>
<dbReference type="Proteomes" id="UP000292052">
    <property type="component" value="Unassembled WGS sequence"/>
</dbReference>
<protein>
    <submittedName>
        <fullName evidence="1">Uncharacterized protein</fullName>
    </submittedName>
</protein>
<organism evidence="1 2">
    <name type="scientific">Asbolus verrucosus</name>
    <name type="common">Desert ironclad beetle</name>
    <dbReference type="NCBI Taxonomy" id="1661398"/>
    <lineage>
        <taxon>Eukaryota</taxon>
        <taxon>Metazoa</taxon>
        <taxon>Ecdysozoa</taxon>
        <taxon>Arthropoda</taxon>
        <taxon>Hexapoda</taxon>
        <taxon>Insecta</taxon>
        <taxon>Pterygota</taxon>
        <taxon>Neoptera</taxon>
        <taxon>Endopterygota</taxon>
        <taxon>Coleoptera</taxon>
        <taxon>Polyphaga</taxon>
        <taxon>Cucujiformia</taxon>
        <taxon>Tenebrionidae</taxon>
        <taxon>Pimeliinae</taxon>
        <taxon>Asbolus</taxon>
    </lineage>
</organism>
<accession>A0A482VGI5</accession>
<dbReference type="OrthoDB" id="6736980at2759"/>
<gene>
    <name evidence="1" type="ORF">BDFB_012132</name>
</gene>
<dbReference type="EMBL" id="QDEB01104690">
    <property type="protein sequence ID" value="RZC14227.1"/>
    <property type="molecule type" value="Genomic_DNA"/>
</dbReference>
<comment type="caution">
    <text evidence="1">The sequence shown here is derived from an EMBL/GenBank/DDBJ whole genome shotgun (WGS) entry which is preliminary data.</text>
</comment>
<sequence length="184" mass="20986">MFVVSSCLVFAIVNSMTSKEGLLGNYPNFGSNHLPLLIGCVPEEEIDDAKNFFLRSCFKGMTIQDVMPLKRNFQPSCAWRVCYKLRDRTPNFVEPGKSSEDFFIPLPDSDEELKKLFNQITAMVVGMSVAQKNCTYDKVFAIVDYVPIHCTYICPVQDFNVTTKVPRMRSSITEVSMNFYDMKL</sequence>
<reference evidence="1 2" key="1">
    <citation type="submission" date="2017-03" db="EMBL/GenBank/DDBJ databases">
        <title>Genome of the blue death feigning beetle - Asbolus verrucosus.</title>
        <authorList>
            <person name="Rider S.D."/>
        </authorList>
    </citation>
    <scope>NUCLEOTIDE SEQUENCE [LARGE SCALE GENOMIC DNA]</scope>
    <source>
        <strain evidence="1">Butters</strain>
        <tissue evidence="1">Head and leg muscle</tissue>
    </source>
</reference>
<dbReference type="AlphaFoldDB" id="A0A482VGI5"/>
<proteinExistence type="predicted"/>
<evidence type="ECO:0000313" key="1">
    <source>
        <dbReference type="EMBL" id="RZC14227.1"/>
    </source>
</evidence>